<dbReference type="InterPro" id="IPR027417">
    <property type="entry name" value="P-loop_NTPase"/>
</dbReference>
<dbReference type="Pfam" id="PF13175">
    <property type="entry name" value="AAA_15"/>
    <property type="match status" value="1"/>
</dbReference>
<dbReference type="EMBL" id="JSZA02000032">
    <property type="protein sequence ID" value="TGO03239.1"/>
    <property type="molecule type" value="Genomic_DNA"/>
</dbReference>
<evidence type="ECO:0000313" key="4">
    <source>
        <dbReference type="Proteomes" id="UP000030428"/>
    </source>
</evidence>
<dbReference type="PIRSF" id="PIRSF029347">
    <property type="entry name" value="RecF"/>
    <property type="match status" value="1"/>
</dbReference>
<dbReference type="Pfam" id="PF13304">
    <property type="entry name" value="AAA_21"/>
    <property type="match status" value="1"/>
</dbReference>
<dbReference type="InterPro" id="IPR003959">
    <property type="entry name" value="ATPase_AAA_core"/>
</dbReference>
<dbReference type="Gene3D" id="3.40.50.300">
    <property type="entry name" value="P-loop containing nucleotide triphosphate hydrolases"/>
    <property type="match status" value="1"/>
</dbReference>
<sequence>MLNELEIFGFKSIREMRLELKPINVLIGANGAGKSNLIEVFRLFNSLKINQLQLYIGQSGGANSLLHYGAQVTNQLGARLCFDIDKTLSCYGVRLTEAPIDTLIFAEEYLTPKVQHFGTGHKESIFFNAKYSEKKVQYYLERYGIFQFHDTSARMRGNCELHNNRYLMNDGSNLAAVLYKLQETQFPYYERIVETIRQIAPFFEDFVLEPLALNPNYIQLHWRSRHSSYEFGPHQLSDGTLRTMALITTLLQPESDLPTLLVLDEPELGLHPYAITVITSLIHSASVQTQIILATQSCTFVDHFDPSDVVVVEQKQGESSFKRLEPESLTEWLDK</sequence>
<dbReference type="SUPFAM" id="SSF52540">
    <property type="entry name" value="P-loop containing nucleoside triphosphate hydrolases"/>
    <property type="match status" value="1"/>
</dbReference>
<proteinExistence type="predicted"/>
<feature type="domain" description="Endonuclease GajA/Old nuclease/RecF-like AAA" evidence="1">
    <location>
        <begin position="1"/>
        <end position="93"/>
    </location>
</feature>
<dbReference type="AlphaFoldDB" id="A0A4E0QQD7"/>
<evidence type="ECO:0000313" key="3">
    <source>
        <dbReference type="EMBL" id="TGO03239.1"/>
    </source>
</evidence>
<dbReference type="InterPro" id="IPR041685">
    <property type="entry name" value="AAA_GajA/Old/RecF-like"/>
</dbReference>
<dbReference type="GO" id="GO:0005524">
    <property type="term" value="F:ATP binding"/>
    <property type="evidence" value="ECO:0007669"/>
    <property type="project" value="InterPro"/>
</dbReference>
<dbReference type="GO" id="GO:0016887">
    <property type="term" value="F:ATP hydrolysis activity"/>
    <property type="evidence" value="ECO:0007669"/>
    <property type="project" value="InterPro"/>
</dbReference>
<reference evidence="3 4" key="1">
    <citation type="journal article" date="2016" name="Front. Microbiol.">
        <title>Single-Cell (Meta-)Genomics of a Dimorphic Candidatus Thiomargarita nelsonii Reveals Genomic Plasticity.</title>
        <authorList>
            <person name="Flood B.E."/>
            <person name="Fliss P."/>
            <person name="Jones D.S."/>
            <person name="Dick G.J."/>
            <person name="Jain S."/>
            <person name="Kaster A.K."/>
            <person name="Winkel M."/>
            <person name="Mussmann M."/>
            <person name="Bailey J."/>
        </authorList>
    </citation>
    <scope>NUCLEOTIDE SEQUENCE [LARGE SCALE GENOMIC DNA]</scope>
    <source>
        <strain evidence="3">Hydrate Ridge</strain>
    </source>
</reference>
<accession>A0A4E0QQD7</accession>
<keyword evidence="4" id="KW-1185">Reference proteome</keyword>
<evidence type="ECO:0000259" key="2">
    <source>
        <dbReference type="Pfam" id="PF13304"/>
    </source>
</evidence>
<organism evidence="3 4">
    <name type="scientific">Candidatus Thiomargarita nelsonii</name>
    <dbReference type="NCBI Taxonomy" id="1003181"/>
    <lineage>
        <taxon>Bacteria</taxon>
        <taxon>Pseudomonadati</taxon>
        <taxon>Pseudomonadota</taxon>
        <taxon>Gammaproteobacteria</taxon>
        <taxon>Thiotrichales</taxon>
        <taxon>Thiotrichaceae</taxon>
        <taxon>Thiomargarita</taxon>
    </lineage>
</organism>
<dbReference type="PANTHER" id="PTHR32182">
    <property type="entry name" value="DNA REPLICATION AND REPAIR PROTEIN RECF"/>
    <property type="match status" value="1"/>
</dbReference>
<gene>
    <name evidence="3" type="ORF">PN36_10735</name>
</gene>
<evidence type="ECO:0000259" key="1">
    <source>
        <dbReference type="Pfam" id="PF13175"/>
    </source>
</evidence>
<dbReference type="GO" id="GO:0000731">
    <property type="term" value="P:DNA synthesis involved in DNA repair"/>
    <property type="evidence" value="ECO:0007669"/>
    <property type="project" value="TreeGrafter"/>
</dbReference>
<dbReference type="InterPro" id="IPR014555">
    <property type="entry name" value="RecF-like"/>
</dbReference>
<dbReference type="GO" id="GO:0006302">
    <property type="term" value="P:double-strand break repair"/>
    <property type="evidence" value="ECO:0007669"/>
    <property type="project" value="TreeGrafter"/>
</dbReference>
<comment type="caution">
    <text evidence="3">The sequence shown here is derived from an EMBL/GenBank/DDBJ whole genome shotgun (WGS) entry which is preliminary data.</text>
</comment>
<dbReference type="Proteomes" id="UP000030428">
    <property type="component" value="Unassembled WGS sequence"/>
</dbReference>
<feature type="domain" description="ATPase AAA-type core" evidence="2">
    <location>
        <begin position="185"/>
        <end position="301"/>
    </location>
</feature>
<dbReference type="PANTHER" id="PTHR32182:SF22">
    <property type="entry name" value="ATP-DEPENDENT ENDONUCLEASE, OLD FAMILY-RELATED"/>
    <property type="match status" value="1"/>
</dbReference>
<name>A0A4E0QQD7_9GAMM</name>
<protein>
    <submittedName>
        <fullName evidence="3">Uncharacterized protein</fullName>
    </submittedName>
</protein>